<comment type="caution">
    <text evidence="1">The sequence shown here is derived from an EMBL/GenBank/DDBJ whole genome shotgun (WGS) entry which is preliminary data.</text>
</comment>
<dbReference type="EMBL" id="JAYMYQ010000009">
    <property type="protein sequence ID" value="KAK7312685.1"/>
    <property type="molecule type" value="Genomic_DNA"/>
</dbReference>
<evidence type="ECO:0000313" key="1">
    <source>
        <dbReference type="EMBL" id="KAK7312685.1"/>
    </source>
</evidence>
<name>A0AAN9K7I4_CANGL</name>
<sequence length="124" mass="13736">MAGTSTRDECEWLEYHGGPALTTTVRSECRREGTHVRLDVQMKTRVRYICGGAVLFMLSRARGAATDPFLTSPIQLSLLLQRLEFGTRGFTGTGLCLNKEYVHEHAPLSSPLLYAAMGAVRSKF</sequence>
<organism evidence="1 2">
    <name type="scientific">Canavalia gladiata</name>
    <name type="common">Sword bean</name>
    <name type="synonym">Dolichos gladiatus</name>
    <dbReference type="NCBI Taxonomy" id="3824"/>
    <lineage>
        <taxon>Eukaryota</taxon>
        <taxon>Viridiplantae</taxon>
        <taxon>Streptophyta</taxon>
        <taxon>Embryophyta</taxon>
        <taxon>Tracheophyta</taxon>
        <taxon>Spermatophyta</taxon>
        <taxon>Magnoliopsida</taxon>
        <taxon>eudicotyledons</taxon>
        <taxon>Gunneridae</taxon>
        <taxon>Pentapetalae</taxon>
        <taxon>rosids</taxon>
        <taxon>fabids</taxon>
        <taxon>Fabales</taxon>
        <taxon>Fabaceae</taxon>
        <taxon>Papilionoideae</taxon>
        <taxon>50 kb inversion clade</taxon>
        <taxon>NPAAA clade</taxon>
        <taxon>indigoferoid/millettioid clade</taxon>
        <taxon>Phaseoleae</taxon>
        <taxon>Canavalia</taxon>
    </lineage>
</organism>
<accession>A0AAN9K7I4</accession>
<proteinExistence type="predicted"/>
<evidence type="ECO:0000313" key="2">
    <source>
        <dbReference type="Proteomes" id="UP001367508"/>
    </source>
</evidence>
<keyword evidence="2" id="KW-1185">Reference proteome</keyword>
<protein>
    <submittedName>
        <fullName evidence="1">Uncharacterized protein</fullName>
    </submittedName>
</protein>
<dbReference type="AlphaFoldDB" id="A0AAN9K7I4"/>
<gene>
    <name evidence="1" type="ORF">VNO77_36744</name>
</gene>
<reference evidence="1 2" key="1">
    <citation type="submission" date="2024-01" db="EMBL/GenBank/DDBJ databases">
        <title>The genomes of 5 underutilized Papilionoideae crops provide insights into root nodulation and disease resistanc.</title>
        <authorList>
            <person name="Jiang F."/>
        </authorList>
    </citation>
    <scope>NUCLEOTIDE SEQUENCE [LARGE SCALE GENOMIC DNA]</scope>
    <source>
        <strain evidence="1">LVBAO_FW01</strain>
        <tissue evidence="1">Leaves</tissue>
    </source>
</reference>
<dbReference type="Proteomes" id="UP001367508">
    <property type="component" value="Unassembled WGS sequence"/>
</dbReference>